<dbReference type="Pfam" id="PF07642">
    <property type="entry name" value="BBP2"/>
    <property type="match status" value="1"/>
</dbReference>
<protein>
    <recommendedName>
        <fullName evidence="4">Porin</fullName>
    </recommendedName>
</protein>
<evidence type="ECO:0000313" key="2">
    <source>
        <dbReference type="EMBL" id="VVQ21889.1"/>
    </source>
</evidence>
<dbReference type="RefSeq" id="WP_128871370.1">
    <property type="nucleotide sequence ID" value="NZ_CABVJF010000025.1"/>
</dbReference>
<proteinExistence type="predicted"/>
<dbReference type="OrthoDB" id="9775763at2"/>
<keyword evidence="1" id="KW-0732">Signal</keyword>
<dbReference type="Proteomes" id="UP000381378">
    <property type="component" value="Unassembled WGS sequence"/>
</dbReference>
<reference evidence="2 3" key="1">
    <citation type="submission" date="2019-09" db="EMBL/GenBank/DDBJ databases">
        <authorList>
            <person name="Chandra G."/>
            <person name="Truman W A."/>
        </authorList>
    </citation>
    <scope>NUCLEOTIDE SEQUENCE [LARGE SCALE GENOMIC DNA]</scope>
    <source>
        <strain evidence="2">PS928</strain>
    </source>
</reference>
<evidence type="ECO:0000256" key="1">
    <source>
        <dbReference type="SAM" id="SignalP"/>
    </source>
</evidence>
<dbReference type="AlphaFoldDB" id="A0A5E7VGT4"/>
<feature type="signal peptide" evidence="1">
    <location>
        <begin position="1"/>
        <end position="18"/>
    </location>
</feature>
<feature type="chain" id="PRO_5022761235" description="Porin" evidence="1">
    <location>
        <begin position="19"/>
        <end position="447"/>
    </location>
</feature>
<organism evidence="2 3">
    <name type="scientific">Pseudomonas fluorescens</name>
    <dbReference type="NCBI Taxonomy" id="294"/>
    <lineage>
        <taxon>Bacteria</taxon>
        <taxon>Pseudomonadati</taxon>
        <taxon>Pseudomonadota</taxon>
        <taxon>Gammaproteobacteria</taxon>
        <taxon>Pseudomonadales</taxon>
        <taxon>Pseudomonadaceae</taxon>
        <taxon>Pseudomonas</taxon>
    </lineage>
</organism>
<gene>
    <name evidence="2" type="ORF">PS928_05256</name>
</gene>
<evidence type="ECO:0000313" key="3">
    <source>
        <dbReference type="Proteomes" id="UP000381378"/>
    </source>
</evidence>
<sequence length="447" mass="49100" precursor="true">MRIPIASLCAVFSCTLCAAPPSQPGEGDLATWLIPGLERDTGIRIYGVVDAGYSRNNTSTASERHGGLTNLPVAGYADEKFQLSFFNLFIEKPLNTTYVPRATPLPGPQPTDTSFGFTFGLLYGRDGQFARTTGWDEHWGVNEPGASDPAKAQRRRQNFYAFPDLFGTAYLPVGTGISVMAGIFGPGVGYEIPPNIRIARNAFATKTYAFVTEPATVSGVVLGTRLMTTQSSLLGGEIGIVQGWNNLRDNNDSKSILGAIRWRRADMRGWIDYEFIIGDEQNKSIDDIQAPTSRLISSSGQLKQQHSLNGWFALDQHWSIGAEAVYGHQSGDGKVDTVDIVTGPRFSGAHWWGVNSSLSYHYRSDLIFSARAEHFADPDGFALFPVSIAHGAFNALTLGFRYEATRNLSLRPEIRYDWFTGSDDDNPFGNGRDRKQATATVQALYYF</sequence>
<evidence type="ECO:0008006" key="4">
    <source>
        <dbReference type="Google" id="ProtNLM"/>
    </source>
</evidence>
<dbReference type="EMBL" id="CABVJF010000025">
    <property type="protein sequence ID" value="VVQ21889.1"/>
    <property type="molecule type" value="Genomic_DNA"/>
</dbReference>
<accession>A0A5E7VGT4</accession>
<dbReference type="InterPro" id="IPR011486">
    <property type="entry name" value="BBP2"/>
</dbReference>
<name>A0A5E7VGT4_PSEFL</name>